<dbReference type="Proteomes" id="UP001459277">
    <property type="component" value="Unassembled WGS sequence"/>
</dbReference>
<evidence type="ECO:0000313" key="1">
    <source>
        <dbReference type="EMBL" id="KAL0009656.1"/>
    </source>
</evidence>
<organism evidence="1 2">
    <name type="scientific">Lithocarpus litseifolius</name>
    <dbReference type="NCBI Taxonomy" id="425828"/>
    <lineage>
        <taxon>Eukaryota</taxon>
        <taxon>Viridiplantae</taxon>
        <taxon>Streptophyta</taxon>
        <taxon>Embryophyta</taxon>
        <taxon>Tracheophyta</taxon>
        <taxon>Spermatophyta</taxon>
        <taxon>Magnoliopsida</taxon>
        <taxon>eudicotyledons</taxon>
        <taxon>Gunneridae</taxon>
        <taxon>Pentapetalae</taxon>
        <taxon>rosids</taxon>
        <taxon>fabids</taxon>
        <taxon>Fagales</taxon>
        <taxon>Fagaceae</taxon>
        <taxon>Lithocarpus</taxon>
    </lineage>
</organism>
<accession>A0AAW2DGT9</accession>
<sequence length="68" mass="7643">MLTLLAKEAMKGNKPSNTFKASSFATVAKVIFAQFGVECYPLFMENWLCTLRTMWSTIQTLQKKSGFG</sequence>
<gene>
    <name evidence="1" type="ORF">SO802_004764</name>
</gene>
<reference evidence="1 2" key="1">
    <citation type="submission" date="2024-01" db="EMBL/GenBank/DDBJ databases">
        <title>A telomere-to-telomere, gap-free genome of sweet tea (Lithocarpus litseifolius).</title>
        <authorList>
            <person name="Zhou J."/>
        </authorList>
    </citation>
    <scope>NUCLEOTIDE SEQUENCE [LARGE SCALE GENOMIC DNA]</scope>
    <source>
        <strain evidence="1">Zhou-2022a</strain>
        <tissue evidence="1">Leaf</tissue>
    </source>
</reference>
<dbReference type="EMBL" id="JAZDWU010000002">
    <property type="protein sequence ID" value="KAL0009656.1"/>
    <property type="molecule type" value="Genomic_DNA"/>
</dbReference>
<protein>
    <submittedName>
        <fullName evidence="1">Uncharacterized protein</fullName>
    </submittedName>
</protein>
<evidence type="ECO:0000313" key="2">
    <source>
        <dbReference type="Proteomes" id="UP001459277"/>
    </source>
</evidence>
<proteinExistence type="predicted"/>
<keyword evidence="2" id="KW-1185">Reference proteome</keyword>
<comment type="caution">
    <text evidence="1">The sequence shown here is derived from an EMBL/GenBank/DDBJ whole genome shotgun (WGS) entry which is preliminary data.</text>
</comment>
<name>A0AAW2DGT9_9ROSI</name>
<dbReference type="AlphaFoldDB" id="A0AAW2DGT9"/>